<dbReference type="SMART" id="SM00320">
    <property type="entry name" value="WD40"/>
    <property type="match status" value="1"/>
</dbReference>
<sequence>MASPSTAAGPTIRNPRNPDATPPLSILHLSFIPDSGSFSVVTTHGFMIFNTDPFVQTIRQYFSKNYQGGVVGLVQKIIDTNDFAVVGGGVGPGLSRNKIAFWNDYLRQFTKEIDFRSEVKSVRVRRDRVVAVMMQKVFVYDHKKMQLLHEIETGPNPKGLCEVSLSGWMVLVCLGSDKGEVRVQHYGLRWCRLIKAHDSDVACVALSNNGRLLATASTEDTLVRLFDTWDGRLLQESKVSNEVVWNNADILPKYVSSGWLVSQFRVPEDIKHIVAFGHEKNTVLIIGMNGRFYRCKFDPIAGGEMTQMECRNFLQPKRNS</sequence>
<keyword evidence="2" id="KW-0853">WD repeat</keyword>
<dbReference type="Gene3D" id="2.130.10.10">
    <property type="entry name" value="YVTN repeat-like/Quinoprotein amine dehydrogenase"/>
    <property type="match status" value="1"/>
</dbReference>
<proteinExistence type="inferred from homology"/>
<organism evidence="5">
    <name type="scientific">Sesamum calycinum</name>
    <dbReference type="NCBI Taxonomy" id="2727403"/>
    <lineage>
        <taxon>Eukaryota</taxon>
        <taxon>Viridiplantae</taxon>
        <taxon>Streptophyta</taxon>
        <taxon>Embryophyta</taxon>
        <taxon>Tracheophyta</taxon>
        <taxon>Spermatophyta</taxon>
        <taxon>Magnoliopsida</taxon>
        <taxon>eudicotyledons</taxon>
        <taxon>Gunneridae</taxon>
        <taxon>Pentapetalae</taxon>
        <taxon>asterids</taxon>
        <taxon>lamiids</taxon>
        <taxon>Lamiales</taxon>
        <taxon>Pedaliaceae</taxon>
        <taxon>Sesamum</taxon>
    </lineage>
</organism>
<reference evidence="5" key="2">
    <citation type="journal article" date="2024" name="Plant">
        <title>Genomic evolution and insights into agronomic trait innovations of Sesamum species.</title>
        <authorList>
            <person name="Miao H."/>
            <person name="Wang L."/>
            <person name="Qu L."/>
            <person name="Liu H."/>
            <person name="Sun Y."/>
            <person name="Le M."/>
            <person name="Wang Q."/>
            <person name="Wei S."/>
            <person name="Zheng Y."/>
            <person name="Lin W."/>
            <person name="Duan Y."/>
            <person name="Cao H."/>
            <person name="Xiong S."/>
            <person name="Wang X."/>
            <person name="Wei L."/>
            <person name="Li C."/>
            <person name="Ma Q."/>
            <person name="Ju M."/>
            <person name="Zhao R."/>
            <person name="Li G."/>
            <person name="Mu C."/>
            <person name="Tian Q."/>
            <person name="Mei H."/>
            <person name="Zhang T."/>
            <person name="Gao T."/>
            <person name="Zhang H."/>
        </authorList>
    </citation>
    <scope>NUCLEOTIDE SEQUENCE</scope>
    <source>
        <strain evidence="5">KEN8</strain>
    </source>
</reference>
<reference evidence="5" key="1">
    <citation type="submission" date="2020-06" db="EMBL/GenBank/DDBJ databases">
        <authorList>
            <person name="Li T."/>
            <person name="Hu X."/>
            <person name="Zhang T."/>
            <person name="Song X."/>
            <person name="Zhang H."/>
            <person name="Dai N."/>
            <person name="Sheng W."/>
            <person name="Hou X."/>
            <person name="Wei L."/>
        </authorList>
    </citation>
    <scope>NUCLEOTIDE SEQUENCE</scope>
    <source>
        <strain evidence="5">KEN8</strain>
        <tissue evidence="5">Leaf</tissue>
    </source>
</reference>
<dbReference type="InterPro" id="IPR015943">
    <property type="entry name" value="WD40/YVTN_repeat-like_dom_sf"/>
</dbReference>
<dbReference type="Pfam" id="PF21032">
    <property type="entry name" value="PROPPIN"/>
    <property type="match status" value="1"/>
</dbReference>
<dbReference type="AlphaFoldDB" id="A0AAW2R6T8"/>
<dbReference type="SUPFAM" id="SSF50978">
    <property type="entry name" value="WD40 repeat-like"/>
    <property type="match status" value="1"/>
</dbReference>
<keyword evidence="3" id="KW-0677">Repeat</keyword>
<evidence type="ECO:0000256" key="2">
    <source>
        <dbReference type="ARBA" id="ARBA00022574"/>
    </source>
</evidence>
<gene>
    <name evidence="5" type="ORF">Scaly_0691700</name>
</gene>
<evidence type="ECO:0000256" key="1">
    <source>
        <dbReference type="ARBA" id="ARBA00004623"/>
    </source>
</evidence>
<dbReference type="InterPro" id="IPR048720">
    <property type="entry name" value="PROPPIN"/>
</dbReference>
<dbReference type="PANTHER" id="PTHR11227">
    <property type="entry name" value="WD-REPEAT PROTEIN INTERACTING WITH PHOSPHOINOSIDES WIPI -RELATED"/>
    <property type="match status" value="1"/>
</dbReference>
<protein>
    <submittedName>
        <fullName evidence="5">Autophagy-related protein 18a</fullName>
    </submittedName>
</protein>
<comment type="caution">
    <text evidence="5">The sequence shown here is derived from an EMBL/GenBank/DDBJ whole genome shotgun (WGS) entry which is preliminary data.</text>
</comment>
<accession>A0AAW2R6T8</accession>
<name>A0AAW2R6T8_9LAMI</name>
<comment type="subcellular location">
    <subcellularLocation>
        <location evidence="1">Preautophagosomal structure membrane</location>
        <topology evidence="1">Peripheral membrane protein</topology>
    </subcellularLocation>
</comment>
<dbReference type="InterPro" id="IPR001680">
    <property type="entry name" value="WD40_rpt"/>
</dbReference>
<evidence type="ECO:0000313" key="5">
    <source>
        <dbReference type="EMBL" id="KAL0375741.1"/>
    </source>
</evidence>
<dbReference type="GO" id="GO:0034045">
    <property type="term" value="C:phagophore assembly site membrane"/>
    <property type="evidence" value="ECO:0007669"/>
    <property type="project" value="UniProtKB-SubCell"/>
</dbReference>
<dbReference type="InterPro" id="IPR036322">
    <property type="entry name" value="WD40_repeat_dom_sf"/>
</dbReference>
<dbReference type="EMBL" id="JACGWM010000004">
    <property type="protein sequence ID" value="KAL0375741.1"/>
    <property type="molecule type" value="Genomic_DNA"/>
</dbReference>
<comment type="similarity">
    <text evidence="4">Belongs to the WD repeat PROPPIN family.</text>
</comment>
<evidence type="ECO:0000256" key="4">
    <source>
        <dbReference type="ARBA" id="ARBA00025740"/>
    </source>
</evidence>
<evidence type="ECO:0000256" key="3">
    <source>
        <dbReference type="ARBA" id="ARBA00022737"/>
    </source>
</evidence>